<dbReference type="GO" id="GO:0006817">
    <property type="term" value="P:phosphate ion transport"/>
    <property type="evidence" value="ECO:0007669"/>
    <property type="project" value="UniProtKB-KW"/>
</dbReference>
<evidence type="ECO:0000256" key="4">
    <source>
        <dbReference type="ARBA" id="ARBA00022692"/>
    </source>
</evidence>
<reference evidence="8" key="3">
    <citation type="submission" date="2015-04" db="UniProtKB">
        <authorList>
            <consortium name="EnsemblPlants"/>
        </authorList>
    </citation>
    <scope>IDENTIFICATION</scope>
    <source>
        <strain evidence="8">cv. Jemalong A17</strain>
    </source>
</reference>
<keyword evidence="6" id="KW-0472">Membrane</keyword>
<evidence type="ECO:0000313" key="8">
    <source>
        <dbReference type="EnsemblPlants" id="AES63567"/>
    </source>
</evidence>
<dbReference type="GO" id="GO:0005315">
    <property type="term" value="F:phosphate transmembrane transporter activity"/>
    <property type="evidence" value="ECO:0007669"/>
    <property type="project" value="InterPro"/>
</dbReference>
<dbReference type="Proteomes" id="UP000002051">
    <property type="component" value="Chromosome 2"/>
</dbReference>
<dbReference type="AlphaFoldDB" id="G7ISA6"/>
<comment type="subcellular location">
    <subcellularLocation>
        <location evidence="1">Membrane</location>
        <topology evidence="1">Multi-pass membrane protein</topology>
    </subcellularLocation>
</comment>
<evidence type="ECO:0000256" key="6">
    <source>
        <dbReference type="ARBA" id="ARBA00023136"/>
    </source>
</evidence>
<keyword evidence="5" id="KW-1133">Transmembrane helix</keyword>
<protein>
    <submittedName>
        <fullName evidence="7">Phosphate transporter 2-1</fullName>
    </submittedName>
</protein>
<dbReference type="PaxDb" id="3880-AES63567"/>
<dbReference type="HOGENOM" id="CLU_3109382_0_0_1"/>
<evidence type="ECO:0000256" key="1">
    <source>
        <dbReference type="ARBA" id="ARBA00004141"/>
    </source>
</evidence>
<reference evidence="7 9" key="2">
    <citation type="journal article" date="2014" name="BMC Genomics">
        <title>An improved genome release (version Mt4.0) for the model legume Medicago truncatula.</title>
        <authorList>
            <person name="Tang H."/>
            <person name="Krishnakumar V."/>
            <person name="Bidwell S."/>
            <person name="Rosen B."/>
            <person name="Chan A."/>
            <person name="Zhou S."/>
            <person name="Gentzbittel L."/>
            <person name="Childs K.L."/>
            <person name="Yandell M."/>
            <person name="Gundlach H."/>
            <person name="Mayer K.F."/>
            <person name="Schwartz D.C."/>
            <person name="Town C.D."/>
        </authorList>
    </citation>
    <scope>GENOME REANNOTATION</scope>
    <source>
        <strain evidence="8 9">cv. Jemalong A17</strain>
    </source>
</reference>
<accession>G7ISA6</accession>
<dbReference type="Pfam" id="PF01384">
    <property type="entry name" value="PHO4"/>
    <property type="match status" value="1"/>
</dbReference>
<dbReference type="EnsemblPlants" id="AES63567">
    <property type="protein sequence ID" value="AES63567"/>
    <property type="gene ID" value="MTR_2g010140"/>
</dbReference>
<reference evidence="7 9" key="1">
    <citation type="journal article" date="2011" name="Nature">
        <title>The Medicago genome provides insight into the evolution of rhizobial symbioses.</title>
        <authorList>
            <person name="Young N.D."/>
            <person name="Debelle F."/>
            <person name="Oldroyd G.E."/>
            <person name="Geurts R."/>
            <person name="Cannon S.B."/>
            <person name="Udvardi M.K."/>
            <person name="Benedito V.A."/>
            <person name="Mayer K.F."/>
            <person name="Gouzy J."/>
            <person name="Schoof H."/>
            <person name="Van de Peer Y."/>
            <person name="Proost S."/>
            <person name="Cook D.R."/>
            <person name="Meyers B.C."/>
            <person name="Spannagl M."/>
            <person name="Cheung F."/>
            <person name="De Mita S."/>
            <person name="Krishnakumar V."/>
            <person name="Gundlach H."/>
            <person name="Zhou S."/>
            <person name="Mudge J."/>
            <person name="Bharti A.K."/>
            <person name="Murray J.D."/>
            <person name="Naoumkina M.A."/>
            <person name="Rosen B."/>
            <person name="Silverstein K.A."/>
            <person name="Tang H."/>
            <person name="Rombauts S."/>
            <person name="Zhao P.X."/>
            <person name="Zhou P."/>
            <person name="Barbe V."/>
            <person name="Bardou P."/>
            <person name="Bechner M."/>
            <person name="Bellec A."/>
            <person name="Berger A."/>
            <person name="Berges H."/>
            <person name="Bidwell S."/>
            <person name="Bisseling T."/>
            <person name="Choisne N."/>
            <person name="Couloux A."/>
            <person name="Denny R."/>
            <person name="Deshpande S."/>
            <person name="Dai X."/>
            <person name="Doyle J.J."/>
            <person name="Dudez A.M."/>
            <person name="Farmer A.D."/>
            <person name="Fouteau S."/>
            <person name="Franken C."/>
            <person name="Gibelin C."/>
            <person name="Gish J."/>
            <person name="Goldstein S."/>
            <person name="Gonzalez A.J."/>
            <person name="Green P.J."/>
            <person name="Hallab A."/>
            <person name="Hartog M."/>
            <person name="Hua A."/>
            <person name="Humphray S.J."/>
            <person name="Jeong D.H."/>
            <person name="Jing Y."/>
            <person name="Jocker A."/>
            <person name="Kenton S.M."/>
            <person name="Kim D.J."/>
            <person name="Klee K."/>
            <person name="Lai H."/>
            <person name="Lang C."/>
            <person name="Lin S."/>
            <person name="Macmil S.L."/>
            <person name="Magdelenat G."/>
            <person name="Matthews L."/>
            <person name="McCorrison J."/>
            <person name="Monaghan E.L."/>
            <person name="Mun J.H."/>
            <person name="Najar F.Z."/>
            <person name="Nicholson C."/>
            <person name="Noirot C."/>
            <person name="O'Bleness M."/>
            <person name="Paule C.R."/>
            <person name="Poulain J."/>
            <person name="Prion F."/>
            <person name="Qin B."/>
            <person name="Qu C."/>
            <person name="Retzel E.F."/>
            <person name="Riddle C."/>
            <person name="Sallet E."/>
            <person name="Samain S."/>
            <person name="Samson N."/>
            <person name="Sanders I."/>
            <person name="Saurat O."/>
            <person name="Scarpelli C."/>
            <person name="Schiex T."/>
            <person name="Segurens B."/>
            <person name="Severin A.J."/>
            <person name="Sherrier D.J."/>
            <person name="Shi R."/>
            <person name="Sims S."/>
            <person name="Singer S.R."/>
            <person name="Sinharoy S."/>
            <person name="Sterck L."/>
            <person name="Viollet A."/>
            <person name="Wang B.B."/>
            <person name="Wang K."/>
            <person name="Wang M."/>
            <person name="Wang X."/>
            <person name="Warfsmann J."/>
            <person name="Weissenbach J."/>
            <person name="White D.D."/>
            <person name="White J.D."/>
            <person name="Wiley G.B."/>
            <person name="Wincker P."/>
            <person name="Xing Y."/>
            <person name="Yang L."/>
            <person name="Yao Z."/>
            <person name="Ying F."/>
            <person name="Zhai J."/>
            <person name="Zhou L."/>
            <person name="Zuber A."/>
            <person name="Denarie J."/>
            <person name="Dixon R.A."/>
            <person name="May G.D."/>
            <person name="Schwartz D.C."/>
            <person name="Rogers J."/>
            <person name="Quetier F."/>
            <person name="Town C.D."/>
            <person name="Roe B.A."/>
        </authorList>
    </citation>
    <scope>NUCLEOTIDE SEQUENCE [LARGE SCALE GENOMIC DNA]</scope>
    <source>
        <strain evidence="7">A17</strain>
        <strain evidence="8 9">cv. Jemalong A17</strain>
    </source>
</reference>
<evidence type="ECO:0000313" key="9">
    <source>
        <dbReference type="Proteomes" id="UP000002051"/>
    </source>
</evidence>
<gene>
    <name evidence="7" type="ordered locus">MTR_2g010140</name>
</gene>
<proteinExistence type="predicted"/>
<evidence type="ECO:0000313" key="7">
    <source>
        <dbReference type="EMBL" id="AES63567.1"/>
    </source>
</evidence>
<keyword evidence="9" id="KW-1185">Reference proteome</keyword>
<name>G7ISA6_MEDTR</name>
<dbReference type="STRING" id="3880.G7ISA6"/>
<keyword evidence="4" id="KW-0812">Transmembrane</keyword>
<keyword evidence="2" id="KW-0813">Transport</keyword>
<dbReference type="EMBL" id="CM001218">
    <property type="protein sequence ID" value="AES63567.1"/>
    <property type="molecule type" value="Genomic_DNA"/>
</dbReference>
<organism evidence="7 9">
    <name type="scientific">Medicago truncatula</name>
    <name type="common">Barrel medic</name>
    <name type="synonym">Medicago tribuloides</name>
    <dbReference type="NCBI Taxonomy" id="3880"/>
    <lineage>
        <taxon>Eukaryota</taxon>
        <taxon>Viridiplantae</taxon>
        <taxon>Streptophyta</taxon>
        <taxon>Embryophyta</taxon>
        <taxon>Tracheophyta</taxon>
        <taxon>Spermatophyta</taxon>
        <taxon>Magnoliopsida</taxon>
        <taxon>eudicotyledons</taxon>
        <taxon>Gunneridae</taxon>
        <taxon>Pentapetalae</taxon>
        <taxon>rosids</taxon>
        <taxon>fabids</taxon>
        <taxon>Fabales</taxon>
        <taxon>Fabaceae</taxon>
        <taxon>Papilionoideae</taxon>
        <taxon>50 kb inversion clade</taxon>
        <taxon>NPAAA clade</taxon>
        <taxon>Hologalegina</taxon>
        <taxon>IRL clade</taxon>
        <taxon>Trifolieae</taxon>
        <taxon>Medicago</taxon>
    </lineage>
</organism>
<dbReference type="InterPro" id="IPR001204">
    <property type="entry name" value="Phos_transporter"/>
</dbReference>
<evidence type="ECO:0000256" key="3">
    <source>
        <dbReference type="ARBA" id="ARBA00022592"/>
    </source>
</evidence>
<evidence type="ECO:0000256" key="5">
    <source>
        <dbReference type="ARBA" id="ARBA00022989"/>
    </source>
</evidence>
<evidence type="ECO:0000256" key="2">
    <source>
        <dbReference type="ARBA" id="ARBA00022448"/>
    </source>
</evidence>
<sequence length="51" mass="5470">MGITYSKDTRTVIRVRCLFAADSIVLFVSNLGLPISATHTMVGAVMGVGIW</sequence>
<keyword evidence="3" id="KW-0592">Phosphate transport</keyword>
<dbReference type="GO" id="GO:0016020">
    <property type="term" value="C:membrane"/>
    <property type="evidence" value="ECO:0007669"/>
    <property type="project" value="UniProtKB-SubCell"/>
</dbReference>